<evidence type="ECO:0000313" key="4">
    <source>
        <dbReference type="RefSeq" id="XP_022955171.1"/>
    </source>
</evidence>
<dbReference type="PANTHER" id="PTHR37187">
    <property type="entry name" value="EXPRESSED PROTEIN"/>
    <property type="match status" value="1"/>
</dbReference>
<dbReference type="RefSeq" id="XP_022955172.1">
    <property type="nucleotide sequence ID" value="XM_023099404.1"/>
</dbReference>
<keyword evidence="2" id="KW-1185">Reference proteome</keyword>
<dbReference type="RefSeq" id="XP_022955171.1">
    <property type="nucleotide sequence ID" value="XM_023099403.1"/>
</dbReference>
<name>A0A6J1GSU9_CUCMO</name>
<evidence type="ECO:0000313" key="2">
    <source>
        <dbReference type="Proteomes" id="UP000504609"/>
    </source>
</evidence>
<evidence type="ECO:0000256" key="1">
    <source>
        <dbReference type="SAM" id="MobiDB-lite"/>
    </source>
</evidence>
<organism evidence="2 5">
    <name type="scientific">Cucurbita moschata</name>
    <name type="common">Winter crookneck squash</name>
    <name type="synonym">Cucurbita pepo var. moschata</name>
    <dbReference type="NCBI Taxonomy" id="3662"/>
    <lineage>
        <taxon>Eukaryota</taxon>
        <taxon>Viridiplantae</taxon>
        <taxon>Streptophyta</taxon>
        <taxon>Embryophyta</taxon>
        <taxon>Tracheophyta</taxon>
        <taxon>Spermatophyta</taxon>
        <taxon>Magnoliopsida</taxon>
        <taxon>eudicotyledons</taxon>
        <taxon>Gunneridae</taxon>
        <taxon>Pentapetalae</taxon>
        <taxon>rosids</taxon>
        <taxon>fabids</taxon>
        <taxon>Cucurbitales</taxon>
        <taxon>Cucurbitaceae</taxon>
        <taxon>Cucurbiteae</taxon>
        <taxon>Cucurbita</taxon>
    </lineage>
</organism>
<proteinExistence type="predicted"/>
<dbReference type="GeneID" id="111457215"/>
<feature type="compositionally biased region" description="Polar residues" evidence="1">
    <location>
        <begin position="34"/>
        <end position="43"/>
    </location>
</feature>
<feature type="region of interest" description="Disordered" evidence="1">
    <location>
        <begin position="1"/>
        <end position="44"/>
    </location>
</feature>
<dbReference type="KEGG" id="cmos:111457215"/>
<dbReference type="Proteomes" id="UP000504609">
    <property type="component" value="Unplaced"/>
</dbReference>
<reference evidence="3 4" key="1">
    <citation type="submission" date="2025-04" db="UniProtKB">
        <authorList>
            <consortium name="RefSeq"/>
        </authorList>
    </citation>
    <scope>IDENTIFICATION</scope>
    <source>
        <tissue evidence="3 4">Young leaves</tissue>
    </source>
</reference>
<gene>
    <name evidence="3 4 5" type="primary">LOC111457215</name>
</gene>
<dbReference type="RefSeq" id="XP_022955170.1">
    <property type="nucleotide sequence ID" value="XM_023099402.1"/>
</dbReference>
<accession>A0A6J1GSU9</accession>
<feature type="compositionally biased region" description="Basic residues" evidence="1">
    <location>
        <begin position="1"/>
        <end position="14"/>
    </location>
</feature>
<dbReference type="PANTHER" id="PTHR37187:SF19">
    <property type="entry name" value="(RAPE) HYPOTHETICAL PROTEIN"/>
    <property type="match status" value="1"/>
</dbReference>
<feature type="region of interest" description="Disordered" evidence="1">
    <location>
        <begin position="133"/>
        <end position="152"/>
    </location>
</feature>
<evidence type="ECO:0000313" key="5">
    <source>
        <dbReference type="RefSeq" id="XP_022955172.1"/>
    </source>
</evidence>
<protein>
    <submittedName>
        <fullName evidence="3 4">Uncharacterized protein LOC111457215 isoform X1</fullName>
    </submittedName>
</protein>
<dbReference type="AlphaFoldDB" id="A0A6J1GSU9"/>
<evidence type="ECO:0000313" key="3">
    <source>
        <dbReference type="RefSeq" id="XP_022955170.1"/>
    </source>
</evidence>
<sequence>MPSGVKKRKAARKKKEQEAKINSSTGDEDCKGQNGRSSESLEVNATYDHYKCYDQVDGNNEKLVKNDLNASPVLSAVDEDKSLDVEGIKGNKGTIHELGFDGNGAVEVEKELTLAENNARQSISSEYIEPGKKFDEWDDKNSSSSSAEECNIDDKKTEAYASSYTENVRDDIPRKSSLKTIGINESASVGECINSLVETLVADSVKSKVPVSTEKICYVKVEAGENLVVSDTVTSGLKEDANTLLSNQCTGIRVSSFTNLNSVPKENKDKVLAVTMENDQMSSSMMKQGSRYLEGKTRFPSDSPAFGASKDDAVTKDSEIPLWSKNKTLASAPIMAQRTSIFSCCGLFDLLKGIN</sequence>